<evidence type="ECO:0000256" key="4">
    <source>
        <dbReference type="RuleBase" id="RU000304"/>
    </source>
</evidence>
<evidence type="ECO:0000256" key="1">
    <source>
        <dbReference type="ARBA" id="ARBA00022741"/>
    </source>
</evidence>
<dbReference type="EMBL" id="DS113625">
    <property type="protein sequence ID" value="EAX99773.1"/>
    <property type="molecule type" value="Genomic_DNA"/>
</dbReference>
<feature type="domain" description="Protein kinase" evidence="5">
    <location>
        <begin position="14"/>
        <end position="254"/>
    </location>
</feature>
<organism evidence="6 7">
    <name type="scientific">Trichomonas vaginalis (strain ATCC PRA-98 / G3)</name>
    <dbReference type="NCBI Taxonomy" id="412133"/>
    <lineage>
        <taxon>Eukaryota</taxon>
        <taxon>Metamonada</taxon>
        <taxon>Parabasalia</taxon>
        <taxon>Trichomonadida</taxon>
        <taxon>Trichomonadidae</taxon>
        <taxon>Trichomonas</taxon>
    </lineage>
</organism>
<dbReference type="RefSeq" id="XP_001312703.1">
    <property type="nucleotide sequence ID" value="XM_001312702.1"/>
</dbReference>
<dbReference type="STRING" id="5722.A2F5L0"/>
<dbReference type="InterPro" id="IPR008271">
    <property type="entry name" value="Ser/Thr_kinase_AS"/>
</dbReference>
<keyword evidence="6" id="KW-0418">Kinase</keyword>
<evidence type="ECO:0000256" key="3">
    <source>
        <dbReference type="PROSITE-ProRule" id="PRU10141"/>
    </source>
</evidence>
<keyword evidence="2 3" id="KW-0067">ATP-binding</keyword>
<dbReference type="AlphaFoldDB" id="A2F5L0"/>
<dbReference type="InterPro" id="IPR000719">
    <property type="entry name" value="Prot_kinase_dom"/>
</dbReference>
<dbReference type="PROSITE" id="PS00108">
    <property type="entry name" value="PROTEIN_KINASE_ST"/>
    <property type="match status" value="1"/>
</dbReference>
<dbReference type="GO" id="GO:0005524">
    <property type="term" value="F:ATP binding"/>
    <property type="evidence" value="ECO:0007669"/>
    <property type="project" value="UniProtKB-UniRule"/>
</dbReference>
<reference evidence="6" key="1">
    <citation type="submission" date="2006-10" db="EMBL/GenBank/DDBJ databases">
        <authorList>
            <person name="Amadeo P."/>
            <person name="Zhao Q."/>
            <person name="Wortman J."/>
            <person name="Fraser-Liggett C."/>
            <person name="Carlton J."/>
        </authorList>
    </citation>
    <scope>NUCLEOTIDE SEQUENCE</scope>
    <source>
        <strain evidence="6">G3</strain>
    </source>
</reference>
<dbReference type="PANTHER" id="PTHR24362">
    <property type="entry name" value="SERINE/THREONINE-PROTEIN KINASE NEK"/>
    <property type="match status" value="1"/>
</dbReference>
<dbReference type="Proteomes" id="UP000001542">
    <property type="component" value="Unassembled WGS sequence"/>
</dbReference>
<proteinExistence type="inferred from homology"/>
<evidence type="ECO:0000313" key="7">
    <source>
        <dbReference type="Proteomes" id="UP000001542"/>
    </source>
</evidence>
<gene>
    <name evidence="6" type="ORF">TVAG_175420</name>
</gene>
<dbReference type="Gene3D" id="1.10.510.10">
    <property type="entry name" value="Transferase(Phosphotransferase) domain 1"/>
    <property type="match status" value="1"/>
</dbReference>
<dbReference type="InterPro" id="IPR011009">
    <property type="entry name" value="Kinase-like_dom_sf"/>
</dbReference>
<evidence type="ECO:0000313" key="6">
    <source>
        <dbReference type="EMBL" id="EAX99773.1"/>
    </source>
</evidence>
<sequence length="287" mass="33438">MNCIEIDFFNKERIKFENVIGVGGYGVLYKVYSEQYKIFFAMKKIPEKLFNKLEVDCLISIDNPNVVNLYKSYKSNGFIYLLLEYCPLDLDRLLHGNTLSNEELIKYTYQMILGIKACHENNVAHGDIKPSNFLIDKYGRIKVCDFGLSSYLNQESRMSNFRGTLLFIAPEILKQEEFCPVKADIWALGITIYLMATQRYPYEGHTSEEVLKQIESKKISLKHIKNEVISNIISKCLQIKPNKRATINDLHKIISKEPCIIRNPRSTRREKVLKNFVIRKQYHDVSC</sequence>
<reference evidence="6" key="2">
    <citation type="journal article" date="2007" name="Science">
        <title>Draft genome sequence of the sexually transmitted pathogen Trichomonas vaginalis.</title>
        <authorList>
            <person name="Carlton J.M."/>
            <person name="Hirt R.P."/>
            <person name="Silva J.C."/>
            <person name="Delcher A.L."/>
            <person name="Schatz M."/>
            <person name="Zhao Q."/>
            <person name="Wortman J.R."/>
            <person name="Bidwell S.L."/>
            <person name="Alsmark U.C.M."/>
            <person name="Besteiro S."/>
            <person name="Sicheritz-Ponten T."/>
            <person name="Noel C.J."/>
            <person name="Dacks J.B."/>
            <person name="Foster P.G."/>
            <person name="Simillion C."/>
            <person name="Van de Peer Y."/>
            <person name="Miranda-Saavedra D."/>
            <person name="Barton G.J."/>
            <person name="Westrop G.D."/>
            <person name="Mueller S."/>
            <person name="Dessi D."/>
            <person name="Fiori P.L."/>
            <person name="Ren Q."/>
            <person name="Paulsen I."/>
            <person name="Zhang H."/>
            <person name="Bastida-Corcuera F.D."/>
            <person name="Simoes-Barbosa A."/>
            <person name="Brown M.T."/>
            <person name="Hayes R.D."/>
            <person name="Mukherjee M."/>
            <person name="Okumura C.Y."/>
            <person name="Schneider R."/>
            <person name="Smith A.J."/>
            <person name="Vanacova S."/>
            <person name="Villalvazo M."/>
            <person name="Haas B.J."/>
            <person name="Pertea M."/>
            <person name="Feldblyum T.V."/>
            <person name="Utterback T.R."/>
            <person name="Shu C.L."/>
            <person name="Osoegawa K."/>
            <person name="de Jong P.J."/>
            <person name="Hrdy I."/>
            <person name="Horvathova L."/>
            <person name="Zubacova Z."/>
            <person name="Dolezal P."/>
            <person name="Malik S.B."/>
            <person name="Logsdon J.M. Jr."/>
            <person name="Henze K."/>
            <person name="Gupta A."/>
            <person name="Wang C.C."/>
            <person name="Dunne R.L."/>
            <person name="Upcroft J.A."/>
            <person name="Upcroft P."/>
            <person name="White O."/>
            <person name="Salzberg S.L."/>
            <person name="Tang P."/>
            <person name="Chiu C.-H."/>
            <person name="Lee Y.-S."/>
            <person name="Embley T.M."/>
            <person name="Coombs G.H."/>
            <person name="Mottram J.C."/>
            <person name="Tachezy J."/>
            <person name="Fraser-Liggett C.M."/>
            <person name="Johnson P.J."/>
        </authorList>
    </citation>
    <scope>NUCLEOTIDE SEQUENCE [LARGE SCALE GENOMIC DNA]</scope>
    <source>
        <strain evidence="6">G3</strain>
    </source>
</reference>
<dbReference type="PROSITE" id="PS50011">
    <property type="entry name" value="PROTEIN_KINASE_DOM"/>
    <property type="match status" value="1"/>
</dbReference>
<keyword evidence="1 3" id="KW-0547">Nucleotide-binding</keyword>
<dbReference type="eggNOG" id="KOG0588">
    <property type="taxonomic scope" value="Eukaryota"/>
</dbReference>
<dbReference type="PROSITE" id="PS00107">
    <property type="entry name" value="PROTEIN_KINASE_ATP"/>
    <property type="match status" value="1"/>
</dbReference>
<comment type="similarity">
    <text evidence="4">Belongs to the protein kinase superfamily.</text>
</comment>
<dbReference type="GO" id="GO:0004674">
    <property type="term" value="F:protein serine/threonine kinase activity"/>
    <property type="evidence" value="ECO:0007669"/>
    <property type="project" value="UniProtKB-KW"/>
</dbReference>
<keyword evidence="7" id="KW-1185">Reference proteome</keyword>
<dbReference type="PANTHER" id="PTHR24362:SF309">
    <property type="entry name" value="PROTEIN KINASE DOMAIN-CONTAINING PROTEIN"/>
    <property type="match status" value="1"/>
</dbReference>
<dbReference type="SUPFAM" id="SSF56112">
    <property type="entry name" value="Protein kinase-like (PK-like)"/>
    <property type="match status" value="1"/>
</dbReference>
<name>A2F5L0_TRIV3</name>
<dbReference type="KEGG" id="tva:4757593"/>
<feature type="binding site" evidence="3">
    <location>
        <position position="43"/>
    </location>
    <ligand>
        <name>ATP</name>
        <dbReference type="ChEBI" id="CHEBI:30616"/>
    </ligand>
</feature>
<dbReference type="SMART" id="SM00220">
    <property type="entry name" value="S_TKc"/>
    <property type="match status" value="1"/>
</dbReference>
<dbReference type="InterPro" id="IPR017441">
    <property type="entry name" value="Protein_kinase_ATP_BS"/>
</dbReference>
<dbReference type="VEuPathDB" id="TrichDB:TVAG_175420"/>
<accession>A2F5L0</accession>
<evidence type="ECO:0000259" key="5">
    <source>
        <dbReference type="PROSITE" id="PS50011"/>
    </source>
</evidence>
<protein>
    <submittedName>
        <fullName evidence="6">AGC family protein kinase</fullName>
    </submittedName>
</protein>
<keyword evidence="4" id="KW-0723">Serine/threonine-protein kinase</keyword>
<dbReference type="OrthoDB" id="4062651at2759"/>
<keyword evidence="6" id="KW-0808">Transferase</keyword>
<dbReference type="Pfam" id="PF00069">
    <property type="entry name" value="Pkinase"/>
    <property type="match status" value="1"/>
</dbReference>
<dbReference type="VEuPathDB" id="TrichDB:TVAGG3_1055230"/>
<dbReference type="InParanoid" id="A2F5L0"/>
<evidence type="ECO:0000256" key="2">
    <source>
        <dbReference type="ARBA" id="ARBA00022840"/>
    </source>
</evidence>
<dbReference type="SMR" id="A2F5L0"/>